<feature type="domain" description="2Fe-2S ferredoxin-type" evidence="4">
    <location>
        <begin position="2"/>
        <end position="92"/>
    </location>
</feature>
<proteinExistence type="predicted"/>
<organism evidence="6 7">
    <name type="scientific">Methylophilus rhizosphaerae</name>
    <dbReference type="NCBI Taxonomy" id="492660"/>
    <lineage>
        <taxon>Bacteria</taxon>
        <taxon>Pseudomonadati</taxon>
        <taxon>Pseudomonadota</taxon>
        <taxon>Betaproteobacteria</taxon>
        <taxon>Nitrosomonadales</taxon>
        <taxon>Methylophilaceae</taxon>
        <taxon>Methylophilus</taxon>
    </lineage>
</organism>
<keyword evidence="2" id="KW-0408">Iron</keyword>
<dbReference type="InterPro" id="IPR001433">
    <property type="entry name" value="OxRdtase_FAD/NAD-bd"/>
</dbReference>
<dbReference type="InterPro" id="IPR050415">
    <property type="entry name" value="MRET"/>
</dbReference>
<keyword evidence="2" id="KW-0001">2Fe-2S</keyword>
<dbReference type="Gene3D" id="3.40.50.80">
    <property type="entry name" value="Nucleotide-binding domain of ferredoxin-NADP reductase (FNR) module"/>
    <property type="match status" value="1"/>
</dbReference>
<dbReference type="Pfam" id="PF00111">
    <property type="entry name" value="Fer2"/>
    <property type="match status" value="1"/>
</dbReference>
<dbReference type="SUPFAM" id="SSF52343">
    <property type="entry name" value="Ferredoxin reductase-like, C-terminal NADP-linked domain"/>
    <property type="match status" value="1"/>
</dbReference>
<dbReference type="Pfam" id="PF00175">
    <property type="entry name" value="NAD_binding_1"/>
    <property type="match status" value="1"/>
</dbReference>
<keyword evidence="2" id="KW-0479">Metal-binding</keyword>
<evidence type="ECO:0000256" key="1">
    <source>
        <dbReference type="ARBA" id="ARBA00001974"/>
    </source>
</evidence>
<dbReference type="PANTHER" id="PTHR47354">
    <property type="entry name" value="NADH OXIDOREDUCTASE HCR"/>
    <property type="match status" value="1"/>
</dbReference>
<dbReference type="PANTHER" id="PTHR47354:SF5">
    <property type="entry name" value="PROTEIN RFBI"/>
    <property type="match status" value="1"/>
</dbReference>
<dbReference type="GO" id="GO:0051537">
    <property type="term" value="F:2 iron, 2 sulfur cluster binding"/>
    <property type="evidence" value="ECO:0007669"/>
    <property type="project" value="UniProtKB-KW"/>
</dbReference>
<dbReference type="InterPro" id="IPR001041">
    <property type="entry name" value="2Fe-2S_ferredoxin-type"/>
</dbReference>
<evidence type="ECO:0000256" key="2">
    <source>
        <dbReference type="ARBA" id="ARBA00022714"/>
    </source>
</evidence>
<dbReference type="Pfam" id="PF00970">
    <property type="entry name" value="FAD_binding_6"/>
    <property type="match status" value="1"/>
</dbReference>
<dbReference type="InterPro" id="IPR006058">
    <property type="entry name" value="2Fe2S_fd_BS"/>
</dbReference>
<dbReference type="GO" id="GO:0016491">
    <property type="term" value="F:oxidoreductase activity"/>
    <property type="evidence" value="ECO:0007669"/>
    <property type="project" value="InterPro"/>
</dbReference>
<name>A0A1G9EER2_9PROT</name>
<gene>
    <name evidence="6" type="ORF">SAMN05192566_2351</name>
</gene>
<feature type="domain" description="FAD-binding FR-type" evidence="5">
    <location>
        <begin position="99"/>
        <end position="199"/>
    </location>
</feature>
<comment type="cofactor">
    <cofactor evidence="1">
        <name>FAD</name>
        <dbReference type="ChEBI" id="CHEBI:57692"/>
    </cofactor>
</comment>
<dbReference type="InterPro" id="IPR039261">
    <property type="entry name" value="FNR_nucleotide-bd"/>
</dbReference>
<dbReference type="InterPro" id="IPR001709">
    <property type="entry name" value="Flavoprot_Pyr_Nucl_cyt_Rdtase"/>
</dbReference>
<dbReference type="CDD" id="cd00207">
    <property type="entry name" value="fer2"/>
    <property type="match status" value="1"/>
</dbReference>
<dbReference type="InterPro" id="IPR017938">
    <property type="entry name" value="Riboflavin_synthase-like_b-brl"/>
</dbReference>
<dbReference type="Proteomes" id="UP000198629">
    <property type="component" value="Unassembled WGS sequence"/>
</dbReference>
<dbReference type="RefSeq" id="WP_091472322.1">
    <property type="nucleotide sequence ID" value="NZ_FNFX01000004.1"/>
</dbReference>
<comment type="cofactor">
    <cofactor evidence="3">
        <name>[2Fe-2S] cluster</name>
        <dbReference type="ChEBI" id="CHEBI:190135"/>
    </cofactor>
</comment>
<dbReference type="PRINTS" id="PR00410">
    <property type="entry name" value="PHEHYDRXLASE"/>
</dbReference>
<accession>A0A1G9EER2</accession>
<dbReference type="PROSITE" id="PS00197">
    <property type="entry name" value="2FE2S_FER_1"/>
    <property type="match status" value="1"/>
</dbReference>
<keyword evidence="2" id="KW-0411">Iron-sulfur</keyword>
<sequence length="336" mass="37741">MNHVLIENSGHTFDVRPSQTVLEAAIEAGINMPYGCRNGACGACKGKVLSGKVFHDDYQGSAMSDEELAAGQALFCCARPLEDLVIECRQIDMVQGIKPRILPVRVQHKEQLTEDVMVLHLQLPATEPLTFMAGQYLEFLLKDGRRRAFSIANAPHEAGFIELHIRKITGGHFTEQVFNEMPLKTILRVEAPLGSFFLREQNEKPIIMVAGGTGFAPIKGMLEYMIYQNIQRPVLLYRGARRVSDLYMDDLCQRWAQFMPNIQYIPVISEDEANDDWDGRRGLIHQAVLEDHADLSGFEVYVCGAPGMVDIAKETFVKQGLPEEEFYSDAFTFAPK</sequence>
<evidence type="ECO:0000259" key="4">
    <source>
        <dbReference type="PROSITE" id="PS51085"/>
    </source>
</evidence>
<dbReference type="CDD" id="cd06189">
    <property type="entry name" value="flavin_oxioreductase"/>
    <property type="match status" value="1"/>
</dbReference>
<dbReference type="SUPFAM" id="SSF54292">
    <property type="entry name" value="2Fe-2S ferredoxin-like"/>
    <property type="match status" value="1"/>
</dbReference>
<evidence type="ECO:0000259" key="5">
    <source>
        <dbReference type="PROSITE" id="PS51384"/>
    </source>
</evidence>
<dbReference type="InterPro" id="IPR017927">
    <property type="entry name" value="FAD-bd_FR_type"/>
</dbReference>
<keyword evidence="7" id="KW-1185">Reference proteome</keyword>
<dbReference type="InterPro" id="IPR008333">
    <property type="entry name" value="Cbr1-like_FAD-bd_dom"/>
</dbReference>
<dbReference type="OrthoDB" id="9806195at2"/>
<dbReference type="InterPro" id="IPR036010">
    <property type="entry name" value="2Fe-2S_ferredoxin-like_sf"/>
</dbReference>
<reference evidence="7" key="1">
    <citation type="submission" date="2016-10" db="EMBL/GenBank/DDBJ databases">
        <authorList>
            <person name="Varghese N."/>
            <person name="Submissions S."/>
        </authorList>
    </citation>
    <scope>NUCLEOTIDE SEQUENCE [LARGE SCALE GENOMIC DNA]</scope>
    <source>
        <strain evidence="7">CBMB127</strain>
    </source>
</reference>
<evidence type="ECO:0000313" key="7">
    <source>
        <dbReference type="Proteomes" id="UP000198629"/>
    </source>
</evidence>
<dbReference type="PRINTS" id="PR00371">
    <property type="entry name" value="FPNCR"/>
</dbReference>
<dbReference type="Gene3D" id="2.40.30.10">
    <property type="entry name" value="Translation factors"/>
    <property type="match status" value="1"/>
</dbReference>
<dbReference type="STRING" id="492660.SAMN05192566_2351"/>
<protein>
    <submittedName>
        <fullName evidence="6">CDP-4-dehydro-6-deoxyglucose reductase</fullName>
    </submittedName>
</protein>
<dbReference type="PROSITE" id="PS51085">
    <property type="entry name" value="2FE2S_FER_2"/>
    <property type="match status" value="1"/>
</dbReference>
<dbReference type="EMBL" id="FNFX01000004">
    <property type="protein sequence ID" value="SDK74632.1"/>
    <property type="molecule type" value="Genomic_DNA"/>
</dbReference>
<dbReference type="InterPro" id="IPR012675">
    <property type="entry name" value="Beta-grasp_dom_sf"/>
</dbReference>
<evidence type="ECO:0000313" key="6">
    <source>
        <dbReference type="EMBL" id="SDK74632.1"/>
    </source>
</evidence>
<evidence type="ECO:0000256" key="3">
    <source>
        <dbReference type="ARBA" id="ARBA00034078"/>
    </source>
</evidence>
<dbReference type="SUPFAM" id="SSF63380">
    <property type="entry name" value="Riboflavin synthase domain-like"/>
    <property type="match status" value="1"/>
</dbReference>
<dbReference type="PROSITE" id="PS51384">
    <property type="entry name" value="FAD_FR"/>
    <property type="match status" value="1"/>
</dbReference>
<dbReference type="Gene3D" id="3.10.20.30">
    <property type="match status" value="1"/>
</dbReference>
<dbReference type="AlphaFoldDB" id="A0A1G9EER2"/>